<dbReference type="KEGG" id="amj:102574361"/>
<gene>
    <name evidence="13" type="primary">GLMP</name>
    <name evidence="13" type="ORF">Y1Q_0004481</name>
</gene>
<reference evidence="13 14" key="1">
    <citation type="journal article" date="2012" name="Genome Biol.">
        <title>Sequencing three crocodilian genomes to illuminate the evolution of archosaurs and amniotes.</title>
        <authorList>
            <person name="St John J.A."/>
            <person name="Braun E.L."/>
            <person name="Isberg S.R."/>
            <person name="Miles L.G."/>
            <person name="Chong A.Y."/>
            <person name="Gongora J."/>
            <person name="Dalzell P."/>
            <person name="Moran C."/>
            <person name="Bed'hom B."/>
            <person name="Abzhanov A."/>
            <person name="Burgess S.C."/>
            <person name="Cooksey A.M."/>
            <person name="Castoe T.A."/>
            <person name="Crawford N.G."/>
            <person name="Densmore L.D."/>
            <person name="Drew J.C."/>
            <person name="Edwards S.V."/>
            <person name="Faircloth B.C."/>
            <person name="Fujita M.K."/>
            <person name="Greenwold M.J."/>
            <person name="Hoffmann F.G."/>
            <person name="Howard J.M."/>
            <person name="Iguchi T."/>
            <person name="Janes D.E."/>
            <person name="Khan S.Y."/>
            <person name="Kohno S."/>
            <person name="de Koning A.J."/>
            <person name="Lance S.L."/>
            <person name="McCarthy F.M."/>
            <person name="McCormack J.E."/>
            <person name="Merchant M.E."/>
            <person name="Peterson D.G."/>
            <person name="Pollock D.D."/>
            <person name="Pourmand N."/>
            <person name="Raney B.J."/>
            <person name="Roessler K.A."/>
            <person name="Sanford J.R."/>
            <person name="Sawyer R.H."/>
            <person name="Schmidt C.J."/>
            <person name="Triplett E.W."/>
            <person name="Tuberville T.D."/>
            <person name="Venegas-Anaya M."/>
            <person name="Howard J.T."/>
            <person name="Jarvis E.D."/>
            <person name="Guillette L.J.Jr."/>
            <person name="Glenn T.C."/>
            <person name="Green R.E."/>
            <person name="Ray D.A."/>
        </authorList>
    </citation>
    <scope>NUCLEOTIDE SEQUENCE [LARGE SCALE GENOMIC DNA]</scope>
    <source>
        <strain evidence="13">KSC_2009_1</strain>
    </source>
</reference>
<dbReference type="Pfam" id="PF15065">
    <property type="entry name" value="NCU-G1"/>
    <property type="match status" value="1"/>
</dbReference>
<dbReference type="Proteomes" id="UP000050525">
    <property type="component" value="Unassembled WGS sequence"/>
</dbReference>
<dbReference type="GeneID" id="102574361"/>
<evidence type="ECO:0000313" key="13">
    <source>
        <dbReference type="EMBL" id="KYO41784.1"/>
    </source>
</evidence>
<dbReference type="PANTHER" id="PTHR31981:SF1">
    <property type="entry name" value="GLYCOSYLATED LYSOSOMAL MEMBRANE PROTEIN"/>
    <property type="match status" value="1"/>
</dbReference>
<dbReference type="AlphaFoldDB" id="A0A151NYC2"/>
<feature type="signal peptide" evidence="12">
    <location>
        <begin position="1"/>
        <end position="19"/>
    </location>
</feature>
<evidence type="ECO:0000256" key="11">
    <source>
        <dbReference type="SAM" id="Phobius"/>
    </source>
</evidence>
<evidence type="ECO:0000256" key="4">
    <source>
        <dbReference type="ARBA" id="ARBA00022989"/>
    </source>
</evidence>
<keyword evidence="6" id="KW-0325">Glycoprotein</keyword>
<comment type="subcellular location">
    <subcellularLocation>
        <location evidence="9">Lysosome membrane</location>
        <topology evidence="9">Single-pass type I membrane protein</topology>
        <orientation evidence="9">Lumenal side</orientation>
    </subcellularLocation>
</comment>
<evidence type="ECO:0000256" key="5">
    <source>
        <dbReference type="ARBA" id="ARBA00023136"/>
    </source>
</evidence>
<dbReference type="InterPro" id="IPR029382">
    <property type="entry name" value="NCU-G1"/>
</dbReference>
<evidence type="ECO:0000313" key="14">
    <source>
        <dbReference type="Proteomes" id="UP000050525"/>
    </source>
</evidence>
<proteinExistence type="inferred from homology"/>
<evidence type="ECO:0000256" key="2">
    <source>
        <dbReference type="ARBA" id="ARBA00022692"/>
    </source>
</evidence>
<evidence type="ECO:0000256" key="12">
    <source>
        <dbReference type="SAM" id="SignalP"/>
    </source>
</evidence>
<feature type="chain" id="PRO_5007586500" evidence="12">
    <location>
        <begin position="20"/>
        <end position="392"/>
    </location>
</feature>
<dbReference type="EMBL" id="AKHW03001603">
    <property type="protein sequence ID" value="KYO41784.1"/>
    <property type="molecule type" value="Genomic_DNA"/>
</dbReference>
<evidence type="ECO:0000256" key="1">
    <source>
        <dbReference type="ARBA" id="ARBA00010599"/>
    </source>
</evidence>
<comment type="similarity">
    <text evidence="1">Belongs to the GLMP family.</text>
</comment>
<organism evidence="13 14">
    <name type="scientific">Alligator mississippiensis</name>
    <name type="common">American alligator</name>
    <dbReference type="NCBI Taxonomy" id="8496"/>
    <lineage>
        <taxon>Eukaryota</taxon>
        <taxon>Metazoa</taxon>
        <taxon>Chordata</taxon>
        <taxon>Craniata</taxon>
        <taxon>Vertebrata</taxon>
        <taxon>Euteleostomi</taxon>
        <taxon>Archelosauria</taxon>
        <taxon>Archosauria</taxon>
        <taxon>Crocodylia</taxon>
        <taxon>Alligatoridae</taxon>
        <taxon>Alligatorinae</taxon>
        <taxon>Alligator</taxon>
    </lineage>
</organism>
<evidence type="ECO:0000256" key="9">
    <source>
        <dbReference type="ARBA" id="ARBA00024189"/>
    </source>
</evidence>
<keyword evidence="14" id="KW-1185">Reference proteome</keyword>
<keyword evidence="7" id="KW-0458">Lysosome</keyword>
<dbReference type="GO" id="GO:0005765">
    <property type="term" value="C:lysosomal membrane"/>
    <property type="evidence" value="ECO:0007669"/>
    <property type="project" value="UniProtKB-SubCell"/>
</dbReference>
<comment type="function">
    <text evidence="8">Required to protect lysosomal transporter MFSD1 from lysosomal proteolysis and for MFSD1 lysosomal localization.</text>
</comment>
<dbReference type="RefSeq" id="XP_006266524.2">
    <property type="nucleotide sequence ID" value="XM_006266462.4"/>
</dbReference>
<evidence type="ECO:0000256" key="10">
    <source>
        <dbReference type="ARBA" id="ARBA00044960"/>
    </source>
</evidence>
<protein>
    <submittedName>
        <fullName evidence="13">Glycosylated lysosomal membrane protein</fullName>
    </submittedName>
</protein>
<sequence length="392" mass="42463">MPGARGLVLGALCLLGALGRPPAGRREVSMHFNPGWNDSSVNLLHVRAVDANSTLHYVWSSLGVPAVLLLYTENKHSTLHINWTQLLSPEPAGAIWVEPPSSVLHASAVVFTKLFEYDGANASGPAHALFYPPYDLAAFSWDSVNQTLNHTALTAAFRGTGPPRTFHNGSIAFQVTAYEESSRDRRLPGLLHTANSSKLEFVMNGVAPRGNSSRFMLEMLMVEGPGRHRRLESVRSIDDEYTPTIFEMVQLVSEPQGTQAGPGFLQWKTTAYGAREAKRENGIRCRYSPLQAVNGTLLGPSIARAYFGKDVGGLAAINISFGGEDGEIYSSTGYLSWSVLLGFGTPPEDAFSPLVVAIMAVALGTPVVLLVAGAIVVLFFQKKRYSEYEPIN</sequence>
<name>A0A151NYC2_ALLMI</name>
<keyword evidence="3 12" id="KW-0732">Signal</keyword>
<keyword evidence="5 11" id="KW-0472">Membrane</keyword>
<dbReference type="PANTHER" id="PTHR31981">
    <property type="entry name" value="GLYCOSYLATED LYSOSOMAL MEMBRANE PROTEIN"/>
    <property type="match status" value="1"/>
</dbReference>
<feature type="transmembrane region" description="Helical" evidence="11">
    <location>
        <begin position="354"/>
        <end position="380"/>
    </location>
</feature>
<comment type="subunit">
    <text evidence="10">Interacts (via lumenal domain) with lysosomal protein MFSD1; the interaction starts while both proteins are still in the endoplasmic reticulum and is required for stabilization of MFSD1 in lysosomes but has no direct effect on its targeting to lysosomes or transporter activity.</text>
</comment>
<accession>A0A151NYC2</accession>
<dbReference type="OrthoDB" id="6264340at2759"/>
<keyword evidence="2 11" id="KW-0812">Transmembrane</keyword>
<evidence type="ECO:0000256" key="3">
    <source>
        <dbReference type="ARBA" id="ARBA00022729"/>
    </source>
</evidence>
<dbReference type="eggNOG" id="ENOG502QSBM">
    <property type="taxonomic scope" value="Eukaryota"/>
</dbReference>
<dbReference type="CTD" id="112770"/>
<comment type="caution">
    <text evidence="13">The sequence shown here is derived from an EMBL/GenBank/DDBJ whole genome shotgun (WGS) entry which is preliminary data.</text>
</comment>
<evidence type="ECO:0000256" key="6">
    <source>
        <dbReference type="ARBA" id="ARBA00023180"/>
    </source>
</evidence>
<evidence type="ECO:0000256" key="8">
    <source>
        <dbReference type="ARBA" id="ARBA00024176"/>
    </source>
</evidence>
<keyword evidence="4 11" id="KW-1133">Transmembrane helix</keyword>
<evidence type="ECO:0000256" key="7">
    <source>
        <dbReference type="ARBA" id="ARBA00023228"/>
    </source>
</evidence>